<keyword evidence="2" id="KW-1185">Reference proteome</keyword>
<comment type="caution">
    <text evidence="1">The sequence shown here is derived from an EMBL/GenBank/DDBJ whole genome shotgun (WGS) entry which is preliminary data.</text>
</comment>
<reference evidence="1" key="1">
    <citation type="submission" date="2017-09" db="EMBL/GenBank/DDBJ databases">
        <title>Polyketide synthases of a Diaporthe helianthi virulent isolate.</title>
        <authorList>
            <person name="Baroncelli R."/>
        </authorList>
    </citation>
    <scope>NUCLEOTIDE SEQUENCE [LARGE SCALE GENOMIC DNA]</scope>
    <source>
        <strain evidence="1">7/96</strain>
    </source>
</reference>
<protein>
    <submittedName>
        <fullName evidence="1">Uncharacterized protein</fullName>
    </submittedName>
</protein>
<feature type="non-terminal residue" evidence="1">
    <location>
        <position position="93"/>
    </location>
</feature>
<dbReference type="AlphaFoldDB" id="A0A2P5HJ16"/>
<gene>
    <name evidence="1" type="ORF">DHEL01_v211366</name>
</gene>
<organism evidence="1 2">
    <name type="scientific">Diaporthe helianthi</name>
    <dbReference type="NCBI Taxonomy" id="158607"/>
    <lineage>
        <taxon>Eukaryota</taxon>
        <taxon>Fungi</taxon>
        <taxon>Dikarya</taxon>
        <taxon>Ascomycota</taxon>
        <taxon>Pezizomycotina</taxon>
        <taxon>Sordariomycetes</taxon>
        <taxon>Sordariomycetidae</taxon>
        <taxon>Diaporthales</taxon>
        <taxon>Diaporthaceae</taxon>
        <taxon>Diaporthe</taxon>
    </lineage>
</organism>
<evidence type="ECO:0000313" key="2">
    <source>
        <dbReference type="Proteomes" id="UP000094444"/>
    </source>
</evidence>
<dbReference type="InParanoid" id="A0A2P5HJ16"/>
<proteinExistence type="predicted"/>
<sequence>MSLWGLRSSRRRHMAIAQGRCLQSASPGTSRHISMRAQSQRTTPCVRLTTSILPRSVRIRTCRIVGLCCPPWIRRRNEYIWHRAGWRGSGLRG</sequence>
<evidence type="ECO:0000313" key="1">
    <source>
        <dbReference type="EMBL" id="POS70237.1"/>
    </source>
</evidence>
<dbReference type="Proteomes" id="UP000094444">
    <property type="component" value="Unassembled WGS sequence"/>
</dbReference>
<name>A0A2P5HJ16_DIAHE</name>
<dbReference type="EMBL" id="MAVT02001729">
    <property type="protein sequence ID" value="POS70237.1"/>
    <property type="molecule type" value="Genomic_DNA"/>
</dbReference>
<accession>A0A2P5HJ16</accession>